<dbReference type="OrthoDB" id="284135at2"/>
<dbReference type="AlphaFoldDB" id="A0A1M5KWI9"/>
<dbReference type="InterPro" id="IPR021322">
    <property type="entry name" value="DUF2924"/>
</dbReference>
<dbReference type="RefSeq" id="WP_079601062.1">
    <property type="nucleotide sequence ID" value="NZ_LT670817.1"/>
</dbReference>
<sequence length="209" mass="22559">MPVQPSSNKQADPVVEAELGRLAAMPIAQLRARYREVFRSDPPKAFGPDLLRRSIAHRIQEKAYGGLSHSAQRLLDQMMKAYAAKPGGKIVLARRIKPGSVLVREWKGKSHRVTVLAEGFAYEGKTFGNLSEIAVLITGTRWNGPRFFGLRSKAPESDEPVGPGRSDGANRNAEAASARSGHLGDGSDYRKRNAASTAKSVSTGDPHGS</sequence>
<dbReference type="Proteomes" id="UP000189796">
    <property type="component" value="Chromosome I"/>
</dbReference>
<reference evidence="2 3" key="1">
    <citation type="submission" date="2016-11" db="EMBL/GenBank/DDBJ databases">
        <authorList>
            <person name="Jaros S."/>
            <person name="Januszkiewicz K."/>
            <person name="Wedrychowicz H."/>
        </authorList>
    </citation>
    <scope>NUCLEOTIDE SEQUENCE [LARGE SCALE GENOMIC DNA]</scope>
    <source>
        <strain evidence="2 3">GAS138</strain>
    </source>
</reference>
<protein>
    <recommendedName>
        <fullName evidence="4">DUF2924 domain-containing protein</fullName>
    </recommendedName>
</protein>
<organism evidence="2 3">
    <name type="scientific">Bradyrhizobium erythrophlei</name>
    <dbReference type="NCBI Taxonomy" id="1437360"/>
    <lineage>
        <taxon>Bacteria</taxon>
        <taxon>Pseudomonadati</taxon>
        <taxon>Pseudomonadota</taxon>
        <taxon>Alphaproteobacteria</taxon>
        <taxon>Hyphomicrobiales</taxon>
        <taxon>Nitrobacteraceae</taxon>
        <taxon>Bradyrhizobium</taxon>
    </lineage>
</organism>
<evidence type="ECO:0000313" key="2">
    <source>
        <dbReference type="EMBL" id="SHG56523.1"/>
    </source>
</evidence>
<evidence type="ECO:0008006" key="4">
    <source>
        <dbReference type="Google" id="ProtNLM"/>
    </source>
</evidence>
<evidence type="ECO:0000256" key="1">
    <source>
        <dbReference type="SAM" id="MobiDB-lite"/>
    </source>
</evidence>
<dbReference type="Pfam" id="PF11149">
    <property type="entry name" value="DUF2924"/>
    <property type="match status" value="1"/>
</dbReference>
<feature type="compositionally biased region" description="Low complexity" evidence="1">
    <location>
        <begin position="169"/>
        <end position="181"/>
    </location>
</feature>
<feature type="compositionally biased region" description="Polar residues" evidence="1">
    <location>
        <begin position="194"/>
        <end position="203"/>
    </location>
</feature>
<name>A0A1M5KWI9_9BRAD</name>
<feature type="region of interest" description="Disordered" evidence="1">
    <location>
        <begin position="151"/>
        <end position="209"/>
    </location>
</feature>
<gene>
    <name evidence="2" type="ORF">SAMN05443248_1975</name>
</gene>
<evidence type="ECO:0000313" key="3">
    <source>
        <dbReference type="Proteomes" id="UP000189796"/>
    </source>
</evidence>
<accession>A0A1M5KWI9</accession>
<proteinExistence type="predicted"/>
<dbReference type="EMBL" id="LT670817">
    <property type="protein sequence ID" value="SHG56523.1"/>
    <property type="molecule type" value="Genomic_DNA"/>
</dbReference>